<sequence length="57" mass="6410">MTEQGTLEIPGLYPAIRRISQAFHSVSNLHDNLAFIYLKRQSHEFHILGSPDNSCGV</sequence>
<protein>
    <submittedName>
        <fullName evidence="1">Uncharacterized protein</fullName>
    </submittedName>
</protein>
<reference evidence="1" key="2">
    <citation type="submission" date="2020-11" db="EMBL/GenBank/DDBJ databases">
        <authorList>
            <person name="McCartney M.A."/>
            <person name="Auch B."/>
            <person name="Kono T."/>
            <person name="Mallez S."/>
            <person name="Becker A."/>
            <person name="Gohl D.M."/>
            <person name="Silverstein K.A.T."/>
            <person name="Koren S."/>
            <person name="Bechman K.B."/>
            <person name="Herman A."/>
            <person name="Abrahante J.E."/>
            <person name="Garbe J."/>
        </authorList>
    </citation>
    <scope>NUCLEOTIDE SEQUENCE</scope>
    <source>
        <strain evidence="1">Duluth1</strain>
        <tissue evidence="1">Whole animal</tissue>
    </source>
</reference>
<gene>
    <name evidence="1" type="ORF">DPMN_121571</name>
</gene>
<evidence type="ECO:0000313" key="1">
    <source>
        <dbReference type="EMBL" id="KAH3819828.1"/>
    </source>
</evidence>
<accession>A0A9D4JT87</accession>
<keyword evidence="2" id="KW-1185">Reference proteome</keyword>
<proteinExistence type="predicted"/>
<reference evidence="1" key="1">
    <citation type="journal article" date="2019" name="bioRxiv">
        <title>The Genome of the Zebra Mussel, Dreissena polymorpha: A Resource for Invasive Species Research.</title>
        <authorList>
            <person name="McCartney M.A."/>
            <person name="Auch B."/>
            <person name="Kono T."/>
            <person name="Mallez S."/>
            <person name="Zhang Y."/>
            <person name="Obille A."/>
            <person name="Becker A."/>
            <person name="Abrahante J.E."/>
            <person name="Garbe J."/>
            <person name="Badalamenti J.P."/>
            <person name="Herman A."/>
            <person name="Mangelson H."/>
            <person name="Liachko I."/>
            <person name="Sullivan S."/>
            <person name="Sone E.D."/>
            <person name="Koren S."/>
            <person name="Silverstein K.A.T."/>
            <person name="Beckman K.B."/>
            <person name="Gohl D.M."/>
        </authorList>
    </citation>
    <scope>NUCLEOTIDE SEQUENCE</scope>
    <source>
        <strain evidence="1">Duluth1</strain>
        <tissue evidence="1">Whole animal</tissue>
    </source>
</reference>
<dbReference type="EMBL" id="JAIWYP010000005">
    <property type="protein sequence ID" value="KAH3819828.1"/>
    <property type="molecule type" value="Genomic_DNA"/>
</dbReference>
<name>A0A9D4JT87_DREPO</name>
<evidence type="ECO:0000313" key="2">
    <source>
        <dbReference type="Proteomes" id="UP000828390"/>
    </source>
</evidence>
<dbReference type="Proteomes" id="UP000828390">
    <property type="component" value="Unassembled WGS sequence"/>
</dbReference>
<organism evidence="1 2">
    <name type="scientific">Dreissena polymorpha</name>
    <name type="common">Zebra mussel</name>
    <name type="synonym">Mytilus polymorpha</name>
    <dbReference type="NCBI Taxonomy" id="45954"/>
    <lineage>
        <taxon>Eukaryota</taxon>
        <taxon>Metazoa</taxon>
        <taxon>Spiralia</taxon>
        <taxon>Lophotrochozoa</taxon>
        <taxon>Mollusca</taxon>
        <taxon>Bivalvia</taxon>
        <taxon>Autobranchia</taxon>
        <taxon>Heteroconchia</taxon>
        <taxon>Euheterodonta</taxon>
        <taxon>Imparidentia</taxon>
        <taxon>Neoheterodontei</taxon>
        <taxon>Myida</taxon>
        <taxon>Dreissenoidea</taxon>
        <taxon>Dreissenidae</taxon>
        <taxon>Dreissena</taxon>
    </lineage>
</organism>
<comment type="caution">
    <text evidence="1">The sequence shown here is derived from an EMBL/GenBank/DDBJ whole genome shotgun (WGS) entry which is preliminary data.</text>
</comment>
<dbReference type="AlphaFoldDB" id="A0A9D4JT87"/>